<accession>A0AAV4I8E5</accession>
<proteinExistence type="predicted"/>
<reference evidence="1 2" key="1">
    <citation type="journal article" date="2021" name="Elife">
        <title>Chloroplast acquisition without the gene transfer in kleptoplastic sea slugs, Plakobranchus ocellatus.</title>
        <authorList>
            <person name="Maeda T."/>
            <person name="Takahashi S."/>
            <person name="Yoshida T."/>
            <person name="Shimamura S."/>
            <person name="Takaki Y."/>
            <person name="Nagai Y."/>
            <person name="Toyoda A."/>
            <person name="Suzuki Y."/>
            <person name="Arimoto A."/>
            <person name="Ishii H."/>
            <person name="Satoh N."/>
            <person name="Nishiyama T."/>
            <person name="Hasebe M."/>
            <person name="Maruyama T."/>
            <person name="Minagawa J."/>
            <person name="Obokata J."/>
            <person name="Shigenobu S."/>
        </authorList>
    </citation>
    <scope>NUCLEOTIDE SEQUENCE [LARGE SCALE GENOMIC DNA]</scope>
</reference>
<name>A0AAV4I8E5_9GAST</name>
<evidence type="ECO:0000313" key="2">
    <source>
        <dbReference type="Proteomes" id="UP000762676"/>
    </source>
</evidence>
<dbReference type="AlphaFoldDB" id="A0AAV4I8E5"/>
<keyword evidence="2" id="KW-1185">Reference proteome</keyword>
<sequence>MLKNDRDLNISIQTCIARRGEKVLTFVISQPRRAATKGDNLMSGELAGARLAVKQLTEQSGTTSCLPLMLSTIVSRSSELTSCV</sequence>
<organism evidence="1 2">
    <name type="scientific">Elysia marginata</name>
    <dbReference type="NCBI Taxonomy" id="1093978"/>
    <lineage>
        <taxon>Eukaryota</taxon>
        <taxon>Metazoa</taxon>
        <taxon>Spiralia</taxon>
        <taxon>Lophotrochozoa</taxon>
        <taxon>Mollusca</taxon>
        <taxon>Gastropoda</taxon>
        <taxon>Heterobranchia</taxon>
        <taxon>Euthyneura</taxon>
        <taxon>Panpulmonata</taxon>
        <taxon>Sacoglossa</taxon>
        <taxon>Placobranchoidea</taxon>
        <taxon>Plakobranchidae</taxon>
        <taxon>Elysia</taxon>
    </lineage>
</organism>
<protein>
    <submittedName>
        <fullName evidence="1">Uncharacterized protein</fullName>
    </submittedName>
</protein>
<evidence type="ECO:0000313" key="1">
    <source>
        <dbReference type="EMBL" id="GFS05381.1"/>
    </source>
</evidence>
<comment type="caution">
    <text evidence="1">The sequence shown here is derived from an EMBL/GenBank/DDBJ whole genome shotgun (WGS) entry which is preliminary data.</text>
</comment>
<dbReference type="Proteomes" id="UP000762676">
    <property type="component" value="Unassembled WGS sequence"/>
</dbReference>
<gene>
    <name evidence="1" type="ORF">ElyMa_004680500</name>
</gene>
<dbReference type="EMBL" id="BMAT01009383">
    <property type="protein sequence ID" value="GFS05381.1"/>
    <property type="molecule type" value="Genomic_DNA"/>
</dbReference>